<feature type="domain" description="HTH tetR-type" evidence="6">
    <location>
        <begin position="11"/>
        <end position="71"/>
    </location>
</feature>
<dbReference type="Pfam" id="PF13977">
    <property type="entry name" value="TetR_C_6"/>
    <property type="match status" value="1"/>
</dbReference>
<dbReference type="SUPFAM" id="SSF48498">
    <property type="entry name" value="Tetracyclin repressor-like, C-terminal domain"/>
    <property type="match status" value="1"/>
</dbReference>
<evidence type="ECO:0000313" key="8">
    <source>
        <dbReference type="Proteomes" id="UP000627838"/>
    </source>
</evidence>
<keyword evidence="3 5" id="KW-0238">DNA-binding</keyword>
<evidence type="ECO:0000256" key="5">
    <source>
        <dbReference type="PROSITE-ProRule" id="PRU00335"/>
    </source>
</evidence>
<dbReference type="InterPro" id="IPR001647">
    <property type="entry name" value="HTH_TetR"/>
</dbReference>
<dbReference type="Proteomes" id="UP000627838">
    <property type="component" value="Unassembled WGS sequence"/>
</dbReference>
<feature type="DNA-binding region" description="H-T-H motif" evidence="5">
    <location>
        <begin position="34"/>
        <end position="53"/>
    </location>
</feature>
<dbReference type="InterPro" id="IPR036271">
    <property type="entry name" value="Tet_transcr_reg_TetR-rel_C_sf"/>
</dbReference>
<dbReference type="RefSeq" id="WP_192763708.1">
    <property type="nucleotide sequence ID" value="NZ_JADBDZ010000001.1"/>
</dbReference>
<dbReference type="SUPFAM" id="SSF46689">
    <property type="entry name" value="Homeodomain-like"/>
    <property type="match status" value="1"/>
</dbReference>
<comment type="caution">
    <text evidence="7">The sequence shown here is derived from an EMBL/GenBank/DDBJ whole genome shotgun (WGS) entry which is preliminary data.</text>
</comment>
<organism evidence="7 8">
    <name type="scientific">Actinomadura algeriensis</name>
    <dbReference type="NCBI Taxonomy" id="1679523"/>
    <lineage>
        <taxon>Bacteria</taxon>
        <taxon>Bacillati</taxon>
        <taxon>Actinomycetota</taxon>
        <taxon>Actinomycetes</taxon>
        <taxon>Streptosporangiales</taxon>
        <taxon>Thermomonosporaceae</taxon>
        <taxon>Actinomadura</taxon>
    </lineage>
</organism>
<evidence type="ECO:0000313" key="7">
    <source>
        <dbReference type="EMBL" id="MBE1537925.1"/>
    </source>
</evidence>
<proteinExistence type="predicted"/>
<dbReference type="PANTHER" id="PTHR30055:SF234">
    <property type="entry name" value="HTH-TYPE TRANSCRIPTIONAL REGULATOR BETI"/>
    <property type="match status" value="1"/>
</dbReference>
<name>A0ABR9K512_9ACTN</name>
<dbReference type="InterPro" id="IPR039538">
    <property type="entry name" value="BetI_C"/>
</dbReference>
<keyword evidence="2" id="KW-0805">Transcription regulation</keyword>
<accession>A0ABR9K512</accession>
<dbReference type="Gene3D" id="1.10.357.10">
    <property type="entry name" value="Tetracycline Repressor, domain 2"/>
    <property type="match status" value="1"/>
</dbReference>
<dbReference type="PROSITE" id="PS50977">
    <property type="entry name" value="HTH_TETR_2"/>
    <property type="match status" value="1"/>
</dbReference>
<keyword evidence="8" id="KW-1185">Reference proteome</keyword>
<keyword evidence="4" id="KW-0804">Transcription</keyword>
<reference evidence="7 8" key="1">
    <citation type="submission" date="2020-10" db="EMBL/GenBank/DDBJ databases">
        <title>Sequencing the genomes of 1000 actinobacteria strains.</title>
        <authorList>
            <person name="Klenk H.-P."/>
        </authorList>
    </citation>
    <scope>NUCLEOTIDE SEQUENCE [LARGE SCALE GENOMIC DNA]</scope>
    <source>
        <strain evidence="7 8">DSM 46744</strain>
    </source>
</reference>
<protein>
    <submittedName>
        <fullName evidence="7">AcrR family transcriptional regulator</fullName>
    </submittedName>
</protein>
<dbReference type="PANTHER" id="PTHR30055">
    <property type="entry name" value="HTH-TYPE TRANSCRIPTIONAL REGULATOR RUTR"/>
    <property type="match status" value="1"/>
</dbReference>
<gene>
    <name evidence="7" type="ORF">H4W34_007758</name>
</gene>
<dbReference type="InterPro" id="IPR009057">
    <property type="entry name" value="Homeodomain-like_sf"/>
</dbReference>
<evidence type="ECO:0000256" key="1">
    <source>
        <dbReference type="ARBA" id="ARBA00022491"/>
    </source>
</evidence>
<evidence type="ECO:0000259" key="6">
    <source>
        <dbReference type="PROSITE" id="PS50977"/>
    </source>
</evidence>
<sequence>MTNLADRPKGERRRRRLVDAGVALLAEGGWPAVTTRAVAERAGANVGLIHYHFGGLGALHEAIARQAGNTVVAPFLDELFAAPDERAVLAAARRLQGSSVDPGTVRLSVELMAGALREPALGEALRDELRAAREGIAGWLGRVHPDWPPGRRAGMAAVIAALIDGLLLHHMVDPELSLDDALGALEESL</sequence>
<evidence type="ECO:0000256" key="4">
    <source>
        <dbReference type="ARBA" id="ARBA00023163"/>
    </source>
</evidence>
<evidence type="ECO:0000256" key="2">
    <source>
        <dbReference type="ARBA" id="ARBA00023015"/>
    </source>
</evidence>
<dbReference type="Pfam" id="PF00440">
    <property type="entry name" value="TetR_N"/>
    <property type="match status" value="1"/>
</dbReference>
<keyword evidence="1" id="KW-0678">Repressor</keyword>
<dbReference type="InterPro" id="IPR050109">
    <property type="entry name" value="HTH-type_TetR-like_transc_reg"/>
</dbReference>
<evidence type="ECO:0000256" key="3">
    <source>
        <dbReference type="ARBA" id="ARBA00023125"/>
    </source>
</evidence>
<dbReference type="EMBL" id="JADBDZ010000001">
    <property type="protein sequence ID" value="MBE1537925.1"/>
    <property type="molecule type" value="Genomic_DNA"/>
</dbReference>